<feature type="domain" description="ABC transmembrane type-1" evidence="8">
    <location>
        <begin position="117"/>
        <end position="335"/>
    </location>
</feature>
<dbReference type="InterPro" id="IPR000515">
    <property type="entry name" value="MetI-like"/>
</dbReference>
<feature type="transmembrane region" description="Helical" evidence="7">
    <location>
        <begin position="266"/>
        <end position="292"/>
    </location>
</feature>
<dbReference type="PANTHER" id="PTHR43376:SF1">
    <property type="entry name" value="OLIGOPEPTIDE TRANSPORT SYSTEM PERMEASE PROTEIN"/>
    <property type="match status" value="1"/>
</dbReference>
<comment type="caution">
    <text evidence="9">The sequence shown here is derived from an EMBL/GenBank/DDBJ whole genome shotgun (WGS) entry which is preliminary data.</text>
</comment>
<evidence type="ECO:0000313" key="10">
    <source>
        <dbReference type="Proteomes" id="UP000635606"/>
    </source>
</evidence>
<evidence type="ECO:0000256" key="5">
    <source>
        <dbReference type="ARBA" id="ARBA00022989"/>
    </source>
</evidence>
<reference evidence="9" key="1">
    <citation type="submission" date="2021-01" db="EMBL/GenBank/DDBJ databases">
        <title>Whole genome shotgun sequence of Virgisporangium ochraceum NBRC 16418.</title>
        <authorList>
            <person name="Komaki H."/>
            <person name="Tamura T."/>
        </authorList>
    </citation>
    <scope>NUCLEOTIDE SEQUENCE</scope>
    <source>
        <strain evidence="9">NBRC 16418</strain>
    </source>
</reference>
<dbReference type="EMBL" id="BOPH01000108">
    <property type="protein sequence ID" value="GIJ73065.1"/>
    <property type="molecule type" value="Genomic_DNA"/>
</dbReference>
<comment type="similarity">
    <text evidence="7">Belongs to the binding-protein-dependent transport system permease family.</text>
</comment>
<evidence type="ECO:0000256" key="1">
    <source>
        <dbReference type="ARBA" id="ARBA00004651"/>
    </source>
</evidence>
<dbReference type="AlphaFoldDB" id="A0A8J4A396"/>
<feature type="transmembrane region" description="Helical" evidence="7">
    <location>
        <begin position="26"/>
        <end position="51"/>
    </location>
</feature>
<evidence type="ECO:0000256" key="4">
    <source>
        <dbReference type="ARBA" id="ARBA00022692"/>
    </source>
</evidence>
<protein>
    <submittedName>
        <fullName evidence="9">ABC transporter permease</fullName>
    </submittedName>
</protein>
<keyword evidence="6 7" id="KW-0472">Membrane</keyword>
<gene>
    <name evidence="9" type="ORF">Voc01_079820</name>
</gene>
<dbReference type="Gene3D" id="1.10.3720.10">
    <property type="entry name" value="MetI-like"/>
    <property type="match status" value="1"/>
</dbReference>
<sequence length="345" mass="37105">MSLETVAEVAPPPAPHRPWTGWARYVLAKAGGALVSMVAVVFSGFFVFRILPGDPVCALTRDRPVTPEQMADLRRQYGLDQPLIEQFGDYLVRVFSGDLGTSYQYNAPVTELIAHDLWATVLLVGSATVVSAALGLRLGISGAWHRGGFADRLNTGVALTLWSVPTFWLGLLLITVLAVGIGPLPGLFPTGGMNSAGVDGFLPTLLDQLHHLVLPCLTLVAVIYAQYLLIMRAALLDEMGSDYLVTARAKGLRDAVVRRRHAVPNALLPTVTLIFLNLGGVVSGAILVETVFSWPGLGSLFYEALTVPDAPLLEGLFIFFAAAVILMNLAADLLYPVLDPRVRPR</sequence>
<name>A0A8J4A396_9ACTN</name>
<dbReference type="Pfam" id="PF00528">
    <property type="entry name" value="BPD_transp_1"/>
    <property type="match status" value="1"/>
</dbReference>
<evidence type="ECO:0000313" key="9">
    <source>
        <dbReference type="EMBL" id="GIJ73065.1"/>
    </source>
</evidence>
<feature type="transmembrane region" description="Helical" evidence="7">
    <location>
        <begin position="312"/>
        <end position="335"/>
    </location>
</feature>
<evidence type="ECO:0000259" key="8">
    <source>
        <dbReference type="PROSITE" id="PS50928"/>
    </source>
</evidence>
<feature type="transmembrane region" description="Helical" evidence="7">
    <location>
        <begin position="212"/>
        <end position="230"/>
    </location>
</feature>
<dbReference type="Pfam" id="PF19300">
    <property type="entry name" value="BPD_transp_1_N"/>
    <property type="match status" value="1"/>
</dbReference>
<dbReference type="CDD" id="cd06261">
    <property type="entry name" value="TM_PBP2"/>
    <property type="match status" value="1"/>
</dbReference>
<keyword evidence="4 7" id="KW-0812">Transmembrane</keyword>
<evidence type="ECO:0000256" key="3">
    <source>
        <dbReference type="ARBA" id="ARBA00022475"/>
    </source>
</evidence>
<dbReference type="InterPro" id="IPR035906">
    <property type="entry name" value="MetI-like_sf"/>
</dbReference>
<dbReference type="PROSITE" id="PS50928">
    <property type="entry name" value="ABC_TM1"/>
    <property type="match status" value="1"/>
</dbReference>
<organism evidence="9 10">
    <name type="scientific">Virgisporangium ochraceum</name>
    <dbReference type="NCBI Taxonomy" id="65505"/>
    <lineage>
        <taxon>Bacteria</taxon>
        <taxon>Bacillati</taxon>
        <taxon>Actinomycetota</taxon>
        <taxon>Actinomycetes</taxon>
        <taxon>Micromonosporales</taxon>
        <taxon>Micromonosporaceae</taxon>
        <taxon>Virgisporangium</taxon>
    </lineage>
</organism>
<dbReference type="RefSeq" id="WP_203932892.1">
    <property type="nucleotide sequence ID" value="NZ_BOPH01000108.1"/>
</dbReference>
<keyword evidence="3" id="KW-1003">Cell membrane</keyword>
<keyword evidence="2 7" id="KW-0813">Transport</keyword>
<dbReference type="Proteomes" id="UP000635606">
    <property type="component" value="Unassembled WGS sequence"/>
</dbReference>
<keyword evidence="10" id="KW-1185">Reference proteome</keyword>
<dbReference type="GO" id="GO:0005886">
    <property type="term" value="C:plasma membrane"/>
    <property type="evidence" value="ECO:0007669"/>
    <property type="project" value="UniProtKB-SubCell"/>
</dbReference>
<dbReference type="SUPFAM" id="SSF161098">
    <property type="entry name" value="MetI-like"/>
    <property type="match status" value="1"/>
</dbReference>
<proteinExistence type="inferred from homology"/>
<keyword evidence="5 7" id="KW-1133">Transmembrane helix</keyword>
<dbReference type="GO" id="GO:0055085">
    <property type="term" value="P:transmembrane transport"/>
    <property type="evidence" value="ECO:0007669"/>
    <property type="project" value="InterPro"/>
</dbReference>
<dbReference type="PANTHER" id="PTHR43376">
    <property type="entry name" value="OLIGOPEPTIDE TRANSPORT SYSTEM PERMEASE PROTEIN"/>
    <property type="match status" value="1"/>
</dbReference>
<evidence type="ECO:0000256" key="2">
    <source>
        <dbReference type="ARBA" id="ARBA00022448"/>
    </source>
</evidence>
<comment type="subcellular location">
    <subcellularLocation>
        <location evidence="1 7">Cell membrane</location>
        <topology evidence="1 7">Multi-pass membrane protein</topology>
    </subcellularLocation>
</comment>
<dbReference type="InterPro" id="IPR045621">
    <property type="entry name" value="BPD_transp_1_N"/>
</dbReference>
<accession>A0A8J4A396</accession>
<feature type="transmembrane region" description="Helical" evidence="7">
    <location>
        <begin position="157"/>
        <end position="181"/>
    </location>
</feature>
<evidence type="ECO:0000256" key="6">
    <source>
        <dbReference type="ARBA" id="ARBA00023136"/>
    </source>
</evidence>
<evidence type="ECO:0000256" key="7">
    <source>
        <dbReference type="RuleBase" id="RU363032"/>
    </source>
</evidence>
<feature type="transmembrane region" description="Helical" evidence="7">
    <location>
        <begin position="117"/>
        <end position="136"/>
    </location>
</feature>